<comment type="caution">
    <text evidence="1">The sequence shown here is derived from an EMBL/GenBank/DDBJ whole genome shotgun (WGS) entry which is preliminary data.</text>
</comment>
<name>A0ABT5ZQK3_9ACTN</name>
<sequence>MSTVIGVTSEDMLLPALAQHSPSAVVLPAPGRQPLEQALTETWAALEAVGHLVVVVPASLPAEHRIRLHSLRSLLESDRMALVEVDLPPLALALLAHQLRQIAQYDLGPGVIASAARLLAHYLHAGAVLGSVARLDRVEVGLGSHLKSWMPGARFAVLATPEARLEPLTDALRLPGPNYATHLAFGSHGFTDDWVRGRLGQDWNCQYVCEVPLPAQSARWWGTGKLAEFTAYIADVGVLYQLVSSAHREPCRWCGLELVGDRCAFCEAGPAPAADQDTRRTG</sequence>
<protein>
    <submittedName>
        <fullName evidence="1">Uncharacterized protein</fullName>
    </submittedName>
</protein>
<evidence type="ECO:0000313" key="2">
    <source>
        <dbReference type="Proteomes" id="UP001216579"/>
    </source>
</evidence>
<keyword evidence="2" id="KW-1185">Reference proteome</keyword>
<dbReference type="RefSeq" id="WP_276095196.1">
    <property type="nucleotide sequence ID" value="NZ_JARJBC010000015.1"/>
</dbReference>
<dbReference type="Proteomes" id="UP001216579">
    <property type="component" value="Unassembled WGS sequence"/>
</dbReference>
<accession>A0ABT5ZQK3</accession>
<dbReference type="EMBL" id="JARJBC010000015">
    <property type="protein sequence ID" value="MDF3292096.1"/>
    <property type="molecule type" value="Genomic_DNA"/>
</dbReference>
<gene>
    <name evidence="1" type="ORF">P3G67_23265</name>
</gene>
<evidence type="ECO:0000313" key="1">
    <source>
        <dbReference type="EMBL" id="MDF3292096.1"/>
    </source>
</evidence>
<reference evidence="1 2" key="1">
    <citation type="submission" date="2023-03" db="EMBL/GenBank/DDBJ databases">
        <title>Draft genome sequence of Streptomyces sp. RB6PN23 isolated from peat swamp forest in Thailand.</title>
        <authorList>
            <person name="Klaysubun C."/>
            <person name="Duangmal K."/>
        </authorList>
    </citation>
    <scope>NUCLEOTIDE SEQUENCE [LARGE SCALE GENOMIC DNA]</scope>
    <source>
        <strain evidence="1 2">RB6PN23</strain>
    </source>
</reference>
<proteinExistence type="predicted"/>
<organism evidence="1 2">
    <name type="scientific">Streptomyces silvisoli</name>
    <dbReference type="NCBI Taxonomy" id="3034235"/>
    <lineage>
        <taxon>Bacteria</taxon>
        <taxon>Bacillati</taxon>
        <taxon>Actinomycetota</taxon>
        <taxon>Actinomycetes</taxon>
        <taxon>Kitasatosporales</taxon>
        <taxon>Streptomycetaceae</taxon>
        <taxon>Streptomyces</taxon>
    </lineage>
</organism>